<evidence type="ECO:0000256" key="11">
    <source>
        <dbReference type="ARBA" id="ARBA00068864"/>
    </source>
</evidence>
<dbReference type="EMBL" id="JAGFBS010000006">
    <property type="protein sequence ID" value="KAG6378854.1"/>
    <property type="molecule type" value="Genomic_DNA"/>
</dbReference>
<evidence type="ECO:0000256" key="5">
    <source>
        <dbReference type="ARBA" id="ARBA00022448"/>
    </source>
</evidence>
<feature type="domain" description="Nucleoporin NSP1-like C-terminal" evidence="16">
    <location>
        <begin position="915"/>
        <end position="1013"/>
    </location>
</feature>
<evidence type="ECO:0000256" key="3">
    <source>
        <dbReference type="ARBA" id="ARBA00004620"/>
    </source>
</evidence>
<dbReference type="GO" id="GO:0006606">
    <property type="term" value="P:protein import into nucleus"/>
    <property type="evidence" value="ECO:0007669"/>
    <property type="project" value="TreeGrafter"/>
</dbReference>
<keyword evidence="14" id="KW-0175">Coiled coil</keyword>
<dbReference type="GO" id="GO:0000056">
    <property type="term" value="P:ribosomal small subunit export from nucleus"/>
    <property type="evidence" value="ECO:0007669"/>
    <property type="project" value="InterPro"/>
</dbReference>
<keyword evidence="10" id="KW-0539">Nucleus</keyword>
<dbReference type="InterPro" id="IPR015943">
    <property type="entry name" value="WD40/YVTN_repeat-like_dom_sf"/>
</dbReference>
<sequence length="1141" mass="125032">MDSANAIAHDDWHTLLDAHPIFHHPAHSQPGRDKSVTERSEHDYVLPGRRQLMALKDADLIVAVGSELRMTSLWDTKLGRETGKSYKVLHVPTVDFQIHQLALNPSGKLLAVAGAYQISVVVLPRAGYQKVVSSSIDCKAVQVGQFYHGTTSSVPIAKVDWHPWGEAGSTLMVMTVDGKLREYDLSVGSEEPQQVLSFIPEKKSGSFLAQDPAEREVTSFTLGKGRADWGPLTVYALTRSGDIYAICPYMPCNASVPSSFVRALECFIAAKQEFVSQDASAATSNLTTLYDYQHKYVSALIKQLPPGSVLSAVSSSIPMHPPSTIKCPSLRQGPFLLQPSPRALEDSEGGDATDIAYMALADDGDEDHEGETERLGIIVVTYQDGKVDVYLDVEKVEARWENKQERGNELPMFAVYETIDLGVISMLKAPSSSANTLLDLLQVNHPVILPDPIHDDTIYVYHAFGVHSLEFGDLLRSLATALRADDDGATLNHVLEKPVGTNVSPILSTFSIQRRCSNPVIALCVPNDVYLSYSILILTSVFRVASFPLNLRTTYSNTVALSSSEPSVSSITVPPSTEFTGPATFVPNDLVTPLNGPLAYISLLGTEPFAPPAILTRPTSLPRVVPGTSAREFTLTPDTLRFLAMQVASITAHIRTVLVAHSNVEERVEEQEAEFARMQEKCGEMLRLIGLMKERVKNIQGEKEEGITGRVERMRGRHKELMGRADRILQVLMNRASPELSECETKWFGELARMKGEVIGSGKFDEGSLKARTALLKREYERIMPSLKDVVVKEEQRRKLVSDNSRSLGVSQAFGLGERSNIEKTKIAELEKEIVKMASQVQIALDRTYHCASFCDQRLEMFSTNTLSEKTSTSVPSLFGLKPPATSTTLGTSLLPQKDADKPRDAAPLTTAISVPPPSVLRGKTIEEIVNKWTADLDSHVREFNKFAGEVVVWDRALMENGNNLAAIYSHVLAVEREQNDIEQALDHIEQQQTDLSSTLDAYERSVGEVLGGQGGNLRALDTGPADTERDKNYVLATELHAHLDDLSGSLTQMIDSVNALSVTPSTNGSSHGSEDPMVQISQILSSHLESLQWIDGAVREVESKVNEVERRVRDAGVNGHTLSSSTAQNNGVLACLDNHN</sequence>
<keyword evidence="7" id="KW-0653">Protein transport</keyword>
<evidence type="ECO:0000259" key="16">
    <source>
        <dbReference type="Pfam" id="PF05064"/>
    </source>
</evidence>
<dbReference type="InterPro" id="IPR007758">
    <property type="entry name" value="Nucleoporin_NSP1_C"/>
</dbReference>
<dbReference type="GO" id="GO:0005643">
    <property type="term" value="C:nuclear pore"/>
    <property type="evidence" value="ECO:0007669"/>
    <property type="project" value="UniProtKB-SubCell"/>
</dbReference>
<dbReference type="GO" id="GO:0000055">
    <property type="term" value="P:ribosomal large subunit export from nucleus"/>
    <property type="evidence" value="ECO:0007669"/>
    <property type="project" value="InterPro"/>
</dbReference>
<dbReference type="AlphaFoldDB" id="A0A8I2YVK7"/>
<dbReference type="GO" id="GO:0031965">
    <property type="term" value="C:nuclear membrane"/>
    <property type="evidence" value="ECO:0007669"/>
    <property type="project" value="UniProtKB-SubCell"/>
</dbReference>
<evidence type="ECO:0000256" key="4">
    <source>
        <dbReference type="ARBA" id="ARBA00005911"/>
    </source>
</evidence>
<organism evidence="17 18">
    <name type="scientific">Boletus reticuloceps</name>
    <dbReference type="NCBI Taxonomy" id="495285"/>
    <lineage>
        <taxon>Eukaryota</taxon>
        <taxon>Fungi</taxon>
        <taxon>Dikarya</taxon>
        <taxon>Basidiomycota</taxon>
        <taxon>Agaricomycotina</taxon>
        <taxon>Agaricomycetes</taxon>
        <taxon>Agaricomycetidae</taxon>
        <taxon>Boletales</taxon>
        <taxon>Boletineae</taxon>
        <taxon>Boletaceae</taxon>
        <taxon>Boletoideae</taxon>
        <taxon>Boletus</taxon>
    </lineage>
</organism>
<evidence type="ECO:0000313" key="18">
    <source>
        <dbReference type="Proteomes" id="UP000683000"/>
    </source>
</evidence>
<dbReference type="PANTHER" id="PTHR13257:SF0">
    <property type="entry name" value="NUCLEAR PORE COMPLEX PROTEIN NUP88"/>
    <property type="match status" value="1"/>
</dbReference>
<dbReference type="Gene3D" id="2.130.10.10">
    <property type="entry name" value="YVTN repeat-like/Quinoprotein amine dehydrogenase"/>
    <property type="match status" value="1"/>
</dbReference>
<comment type="similarity">
    <text evidence="4">Belongs to the nucleoporin NSP1/NUP62 family.</text>
</comment>
<dbReference type="Pfam" id="PF05064">
    <property type="entry name" value="Nsp1_C"/>
    <property type="match status" value="1"/>
</dbReference>
<comment type="caution">
    <text evidence="17">The sequence shown here is derived from an EMBL/GenBank/DDBJ whole genome shotgun (WGS) entry which is preliminary data.</text>
</comment>
<proteinExistence type="inferred from homology"/>
<evidence type="ECO:0000256" key="2">
    <source>
        <dbReference type="ARBA" id="ARBA00004567"/>
    </source>
</evidence>
<keyword evidence="8" id="KW-0811">Translocation</keyword>
<accession>A0A8I2YVK7</accession>
<dbReference type="SUPFAM" id="SSF50978">
    <property type="entry name" value="WD40 repeat-like"/>
    <property type="match status" value="1"/>
</dbReference>
<reference evidence="17" key="1">
    <citation type="submission" date="2021-03" db="EMBL/GenBank/DDBJ databases">
        <title>Evolutionary innovations through gain and loss of genes in the ectomycorrhizal Boletales.</title>
        <authorList>
            <person name="Wu G."/>
            <person name="Miyauchi S."/>
            <person name="Morin E."/>
            <person name="Yang Z.-L."/>
            <person name="Xu J."/>
            <person name="Martin F.M."/>
        </authorList>
    </citation>
    <scope>NUCLEOTIDE SEQUENCE</scope>
    <source>
        <strain evidence="17">BR01</strain>
    </source>
</reference>
<evidence type="ECO:0000256" key="1">
    <source>
        <dbReference type="ARBA" id="ARBA00004335"/>
    </source>
</evidence>
<evidence type="ECO:0000256" key="9">
    <source>
        <dbReference type="ARBA" id="ARBA00023132"/>
    </source>
</evidence>
<dbReference type="GO" id="GO:0006406">
    <property type="term" value="P:mRNA export from nucleus"/>
    <property type="evidence" value="ECO:0007669"/>
    <property type="project" value="TreeGrafter"/>
</dbReference>
<comment type="subcellular location">
    <subcellularLocation>
        <location evidence="1">Nucleus membrane</location>
        <topology evidence="1">Peripheral membrane protein</topology>
        <orientation evidence="1">Cytoplasmic side</orientation>
    </subcellularLocation>
    <subcellularLocation>
        <location evidence="3">Nucleus membrane</location>
        <topology evidence="3">Peripheral membrane protein</topology>
        <orientation evidence="3">Nucleoplasmic side</orientation>
    </subcellularLocation>
    <subcellularLocation>
        <location evidence="2">Nucleus</location>
        <location evidence="2">Nuclear pore complex</location>
    </subcellularLocation>
</comment>
<gene>
    <name evidence="17" type="ORF">JVT61DRAFT_13134</name>
</gene>
<feature type="region of interest" description="Disordered" evidence="15">
    <location>
        <begin position="889"/>
        <end position="913"/>
    </location>
</feature>
<evidence type="ECO:0000313" key="17">
    <source>
        <dbReference type="EMBL" id="KAG6378854.1"/>
    </source>
</evidence>
<keyword evidence="18" id="KW-1185">Reference proteome</keyword>
<name>A0A8I2YVK7_9AGAM</name>
<evidence type="ECO:0000256" key="12">
    <source>
        <dbReference type="ARBA" id="ARBA00078941"/>
    </source>
</evidence>
<keyword evidence="5" id="KW-0813">Transport</keyword>
<evidence type="ECO:0000256" key="7">
    <source>
        <dbReference type="ARBA" id="ARBA00022927"/>
    </source>
</evidence>
<dbReference type="OrthoDB" id="341482at2759"/>
<evidence type="ECO:0000256" key="15">
    <source>
        <dbReference type="SAM" id="MobiDB-lite"/>
    </source>
</evidence>
<evidence type="ECO:0000256" key="8">
    <source>
        <dbReference type="ARBA" id="ARBA00023010"/>
    </source>
</evidence>
<protein>
    <recommendedName>
        <fullName evidence="11">Nucleoporin NSP1</fullName>
    </recommendedName>
    <alternativeName>
        <fullName evidence="12">Nuclear pore protein NSP1</fullName>
    </alternativeName>
    <alternativeName>
        <fullName evidence="13">Nucleoskeletal-like protein</fullName>
    </alternativeName>
</protein>
<feature type="coiled-coil region" evidence="14">
    <location>
        <begin position="661"/>
        <end position="688"/>
    </location>
</feature>
<evidence type="ECO:0000256" key="6">
    <source>
        <dbReference type="ARBA" id="ARBA00022816"/>
    </source>
</evidence>
<keyword evidence="6" id="KW-0509">mRNA transport</keyword>
<dbReference type="Proteomes" id="UP000683000">
    <property type="component" value="Unassembled WGS sequence"/>
</dbReference>
<dbReference type="InterPro" id="IPR037700">
    <property type="entry name" value="NUP88/NUP82"/>
</dbReference>
<evidence type="ECO:0000256" key="14">
    <source>
        <dbReference type="SAM" id="Coils"/>
    </source>
</evidence>
<dbReference type="Pfam" id="PF10168">
    <property type="entry name" value="Nup88"/>
    <property type="match status" value="1"/>
</dbReference>
<keyword evidence="9" id="KW-0906">Nuclear pore complex</keyword>
<evidence type="ECO:0000256" key="13">
    <source>
        <dbReference type="ARBA" id="ARBA00081079"/>
    </source>
</evidence>
<dbReference type="GO" id="GO:0017056">
    <property type="term" value="F:structural constituent of nuclear pore"/>
    <property type="evidence" value="ECO:0007669"/>
    <property type="project" value="InterPro"/>
</dbReference>
<dbReference type="PANTHER" id="PTHR13257">
    <property type="entry name" value="NUCLEOPORIN NUP84-RELATED"/>
    <property type="match status" value="1"/>
</dbReference>
<dbReference type="Gene3D" id="1.20.5.170">
    <property type="match status" value="1"/>
</dbReference>
<dbReference type="InterPro" id="IPR036322">
    <property type="entry name" value="WD40_repeat_dom_sf"/>
</dbReference>
<evidence type="ECO:0000256" key="10">
    <source>
        <dbReference type="ARBA" id="ARBA00023242"/>
    </source>
</evidence>
<dbReference type="InterPro" id="IPR019321">
    <property type="entry name" value="Nucleoporin_Nup88"/>
</dbReference>
<dbReference type="FunFam" id="1.20.5.170:FF:000040">
    <property type="entry name" value="Nuclear pore glycoprotein p62"/>
    <property type="match status" value="1"/>
</dbReference>